<sequence>MDVEVERKILLVQHASGCSTSRSKVQLVRVEAKCNNFLPPDLEWVKDRRTIIFLLQEDSNANYATYVANPIVGVFSFLILAMLRQLVSEVKRGMHDSSEATRRYQQIPDRSLIASIAGHHGNAYAGQFVDYDILFLFISTKSCRMERIIATANPEVYHRTKLAMSVLIPLTIFLIDFTFLIGRLAYQWNEFEIAGTFLLFCDIMTIVTNALSVKYNRQRFQEAFDNLNAKYQAKEAFQLSSAMQPIYIVIFCMKFVIVISSIICLGMNDPFFNGYNEAFYTTVTAIYASIVAIMLIKKHPQLLKQARLILGIRISVAPLPPRNVCYTQDHFNILNFRLDSAHVPLSMQKLIIFVAILKIAYGSCPAGLELVRDGECRGLYATQSIDDFSQASAVAIAKCAEIHGKPVIIHNEEHQDYYADRMPKYQDYNYLILGLVCNYTSKRWIWADGSLIDYRKPAEGHNQALDKECQQGETWMLTDDGYWGYGDHWMGTSTIYIYCTTQLEQPKGDGCESFDDDVEDGECYQVTEKAQTWKEAQTTCRNLGANVASIHNLQENSFIRRLAVSKGAVNGMYIGGTPAGKGNQFGWIDGTDWDYENWYPGYPVNGGGDCLAMDTLSSAGQWMNQDCSSSLAVACARDANPRPTCHPGPWKEGEVIYSPGYPFDASLGCDYFLTVVAGKRVQVEVILLEANTCCDHLLMEDDVLGGNLVANLTGEVSNKIFTTDKSNLMRVSWHPNGGVNVRGMMMTFQHVLSSCPAGYDLIRDGECRGFQGTISATFAQAVLNVTDTCTAIQGKPVIIRNDEHQSYWKKMATPTDKGYLIIGLVCNSTTKRWDWADGSLASSADFRPTDGYDDVFDQYCDSGYSWYMDNTGYWKKGNSKNMFTNIQAYCTTQLQQPSGDGCDSFADDGADGFCYQVIPTTQTWQDAVETCQNIASTIASIHNSQENSFIRKLAVSNGALNGVYIGAKGTGNQYSWMDGSEWDYKNFYPGFPINGRGNCLAMDTFAPTGEWMNMDCNSKLAVACQRRAIPRPTCSAGPWMEGETIYSPGYPYDSSEPCDYLLSVERGKNVQIEIQVLEANSCCDYLVIEDQLLGGNIIAKSILYSKRLCKPFSLTGEISNKKYTTMLSNFARVSWQPNGGVNVRDDLPRSVICKSGAFIMIIENIITFFNMKFLLLAVSLLHFAYSSCPSGFDLIRDGECRGQQGTISAWFSQASSKVVDKCKTISGQPGIIHNDEHQLYWKKQAPPSNKGYFILGLVCNANTKRWEWADGSADDYRPSDGYHPALDDVCKPNWSWYIDNFGYWDLGNSNSTFTVQVFCTVQLQQPVGDGCDSFGDDSGDHMCYQVSATSQSWQDAQAACQDQGATVASIHNKQENTFIRNLAVANGAMNGVYIGAKGVGNQFSWIDGSAWDYKNFYPGFPVNGKGDCLAMDTFAPTGEWLNMDCNSKMAVACAKIGELSRYFWRGELMPLPRPTCTGGPWKEGETIYSPGYPYDASASCDYQFSVAAGKMVQVEIQQLEANTCCDFLVLEDKMMGGNIVANLTGEIYNKMYTTSSSNFMRVSWLPNGGVNVRGVMMTFRGV</sequence>
<dbReference type="PANTHER" id="PTHR22991:SF40">
    <property type="entry name" value="PROTEIN CBG13490"/>
    <property type="match status" value="1"/>
</dbReference>
<dbReference type="SMART" id="SM00042">
    <property type="entry name" value="CUB"/>
    <property type="match status" value="1"/>
</dbReference>
<dbReference type="CDD" id="cd00041">
    <property type="entry name" value="CUB"/>
    <property type="match status" value="1"/>
</dbReference>
<dbReference type="SUPFAM" id="SSF49854">
    <property type="entry name" value="Spermadhesin, CUB domain"/>
    <property type="match status" value="3"/>
</dbReference>
<keyword evidence="1" id="KW-1015">Disulfide bond</keyword>
<evidence type="ECO:0000256" key="2">
    <source>
        <dbReference type="PROSITE-ProRule" id="PRU00059"/>
    </source>
</evidence>
<comment type="caution">
    <text evidence="2">Lacks conserved residue(s) required for the propagation of feature annotation.</text>
</comment>
<reference evidence="6" key="2">
    <citation type="submission" date="2022-06" db="UniProtKB">
        <authorList>
            <consortium name="EnsemblMetazoa"/>
        </authorList>
    </citation>
    <scope>IDENTIFICATION</scope>
    <source>
        <strain evidence="6">PS312</strain>
    </source>
</reference>
<dbReference type="Gene3D" id="2.60.120.290">
    <property type="entry name" value="Spermadhesin, CUB domain"/>
    <property type="match status" value="1"/>
</dbReference>
<dbReference type="SUPFAM" id="SSF56436">
    <property type="entry name" value="C-type lectin-like"/>
    <property type="match status" value="6"/>
</dbReference>
<reference evidence="7" key="1">
    <citation type="journal article" date="2008" name="Nat. Genet.">
        <title>The Pristionchus pacificus genome provides a unique perspective on nematode lifestyle and parasitism.</title>
        <authorList>
            <person name="Dieterich C."/>
            <person name="Clifton S.W."/>
            <person name="Schuster L.N."/>
            <person name="Chinwalla A."/>
            <person name="Delehaunty K."/>
            <person name="Dinkelacker I."/>
            <person name="Fulton L."/>
            <person name="Fulton R."/>
            <person name="Godfrey J."/>
            <person name="Minx P."/>
            <person name="Mitreva M."/>
            <person name="Roeseler W."/>
            <person name="Tian H."/>
            <person name="Witte H."/>
            <person name="Yang S.P."/>
            <person name="Wilson R.K."/>
            <person name="Sommer R.J."/>
        </authorList>
    </citation>
    <scope>NUCLEOTIDE SEQUENCE [LARGE SCALE GENOMIC DNA]</scope>
    <source>
        <strain evidence="7">PS312</strain>
    </source>
</reference>
<feature type="domain" description="C-type lectin" evidence="5">
    <location>
        <begin position="519"/>
        <end position="636"/>
    </location>
</feature>
<feature type="transmembrane region" description="Helical" evidence="3">
    <location>
        <begin position="162"/>
        <end position="181"/>
    </location>
</feature>
<dbReference type="InterPro" id="IPR035914">
    <property type="entry name" value="Sperma_CUB_dom_sf"/>
</dbReference>
<evidence type="ECO:0000259" key="4">
    <source>
        <dbReference type="PROSITE" id="PS01180"/>
    </source>
</evidence>
<dbReference type="InterPro" id="IPR016187">
    <property type="entry name" value="CTDL_fold"/>
</dbReference>
<evidence type="ECO:0000259" key="5">
    <source>
        <dbReference type="PROSITE" id="PS50041"/>
    </source>
</evidence>
<feature type="domain" description="C-type lectin" evidence="5">
    <location>
        <begin position="1343"/>
        <end position="1454"/>
    </location>
</feature>
<evidence type="ECO:0000313" key="6">
    <source>
        <dbReference type="EnsemblMetazoa" id="PPA04810.1"/>
    </source>
</evidence>
<dbReference type="PROSITE" id="PS01180">
    <property type="entry name" value="CUB"/>
    <property type="match status" value="1"/>
</dbReference>
<keyword evidence="3" id="KW-0472">Membrane</keyword>
<organism evidence="6 7">
    <name type="scientific">Pristionchus pacificus</name>
    <name type="common">Parasitic nematode worm</name>
    <dbReference type="NCBI Taxonomy" id="54126"/>
    <lineage>
        <taxon>Eukaryota</taxon>
        <taxon>Metazoa</taxon>
        <taxon>Ecdysozoa</taxon>
        <taxon>Nematoda</taxon>
        <taxon>Chromadorea</taxon>
        <taxon>Rhabditida</taxon>
        <taxon>Rhabditina</taxon>
        <taxon>Diplogasteromorpha</taxon>
        <taxon>Diplogasteroidea</taxon>
        <taxon>Neodiplogasteridae</taxon>
        <taxon>Pristionchus</taxon>
    </lineage>
</organism>
<gene>
    <name evidence="6" type="primary">WBGene00094364</name>
</gene>
<dbReference type="Pfam" id="PF00431">
    <property type="entry name" value="CUB"/>
    <property type="match status" value="1"/>
</dbReference>
<dbReference type="InterPro" id="IPR018378">
    <property type="entry name" value="C-type_lectin_CS"/>
</dbReference>
<feature type="transmembrane region" description="Helical" evidence="3">
    <location>
        <begin position="246"/>
        <end position="266"/>
    </location>
</feature>
<dbReference type="PANTHER" id="PTHR22991">
    <property type="entry name" value="PROTEIN CBG13490"/>
    <property type="match status" value="1"/>
</dbReference>
<dbReference type="Gene3D" id="3.10.100.10">
    <property type="entry name" value="Mannose-Binding Protein A, subunit A"/>
    <property type="match status" value="5"/>
</dbReference>
<dbReference type="InterPro" id="IPR016186">
    <property type="entry name" value="C-type_lectin-like/link_sf"/>
</dbReference>
<feature type="transmembrane region" description="Helical" evidence="3">
    <location>
        <begin position="193"/>
        <end position="211"/>
    </location>
</feature>
<dbReference type="InterPro" id="IPR001304">
    <property type="entry name" value="C-type_lectin-like"/>
</dbReference>
<keyword evidence="7" id="KW-1185">Reference proteome</keyword>
<dbReference type="Pfam" id="PF00059">
    <property type="entry name" value="Lectin_C"/>
    <property type="match status" value="3"/>
</dbReference>
<keyword evidence="3" id="KW-1133">Transmembrane helix</keyword>
<keyword evidence="3" id="KW-0812">Transmembrane</keyword>
<accession>A0A8R1Y8V1</accession>
<evidence type="ECO:0000313" key="7">
    <source>
        <dbReference type="Proteomes" id="UP000005239"/>
    </source>
</evidence>
<dbReference type="CDD" id="cd00037">
    <property type="entry name" value="CLECT"/>
    <property type="match status" value="5"/>
</dbReference>
<feature type="transmembrane region" description="Helical" evidence="3">
    <location>
        <begin position="278"/>
        <end position="296"/>
    </location>
</feature>
<dbReference type="PROSITE" id="PS00615">
    <property type="entry name" value="C_TYPE_LECTIN_1"/>
    <property type="match status" value="3"/>
</dbReference>
<dbReference type="Proteomes" id="UP000005239">
    <property type="component" value="Unassembled WGS sequence"/>
</dbReference>
<dbReference type="InterPro" id="IPR000859">
    <property type="entry name" value="CUB_dom"/>
</dbReference>
<evidence type="ECO:0000256" key="3">
    <source>
        <dbReference type="SAM" id="Phobius"/>
    </source>
</evidence>
<feature type="domain" description="C-type lectin" evidence="5">
    <location>
        <begin position="910"/>
        <end position="1025"/>
    </location>
</feature>
<feature type="domain" description="CUB" evidence="4">
    <location>
        <begin position="1476"/>
        <end position="1582"/>
    </location>
</feature>
<evidence type="ECO:0008006" key="8">
    <source>
        <dbReference type="Google" id="ProtNLM"/>
    </source>
</evidence>
<dbReference type="SMART" id="SM00034">
    <property type="entry name" value="CLECT"/>
    <property type="match status" value="3"/>
</dbReference>
<dbReference type="InterPro" id="IPR050976">
    <property type="entry name" value="Snaclec"/>
</dbReference>
<proteinExistence type="predicted"/>
<feature type="transmembrane region" description="Helical" evidence="3">
    <location>
        <begin position="63"/>
        <end position="83"/>
    </location>
</feature>
<dbReference type="PROSITE" id="PS50041">
    <property type="entry name" value="C_TYPE_LECTIN_2"/>
    <property type="match status" value="3"/>
</dbReference>
<evidence type="ECO:0000256" key="1">
    <source>
        <dbReference type="ARBA" id="ARBA00023157"/>
    </source>
</evidence>
<name>A0A8R1Y8V1_PRIPA</name>
<dbReference type="EnsemblMetazoa" id="PPA04810.1">
    <property type="protein sequence ID" value="PPA04810.1"/>
    <property type="gene ID" value="WBGene00094364"/>
</dbReference>
<protein>
    <recommendedName>
        <fullName evidence="8">CUB domain-containing protein</fullName>
    </recommendedName>
</protein>